<name>A0A9N8WIX9_9GLOM</name>
<gene>
    <name evidence="2" type="ORF">DEBURN_LOCUS3866</name>
</gene>
<comment type="caution">
    <text evidence="2">The sequence shown here is derived from an EMBL/GenBank/DDBJ whole genome shotgun (WGS) entry which is preliminary data.</text>
</comment>
<dbReference type="EMBL" id="CAJVPK010000260">
    <property type="protein sequence ID" value="CAG8485010.1"/>
    <property type="molecule type" value="Genomic_DNA"/>
</dbReference>
<evidence type="ECO:0000313" key="2">
    <source>
        <dbReference type="EMBL" id="CAG8485010.1"/>
    </source>
</evidence>
<organism evidence="2 3">
    <name type="scientific">Diversispora eburnea</name>
    <dbReference type="NCBI Taxonomy" id="1213867"/>
    <lineage>
        <taxon>Eukaryota</taxon>
        <taxon>Fungi</taxon>
        <taxon>Fungi incertae sedis</taxon>
        <taxon>Mucoromycota</taxon>
        <taxon>Glomeromycotina</taxon>
        <taxon>Glomeromycetes</taxon>
        <taxon>Diversisporales</taxon>
        <taxon>Diversisporaceae</taxon>
        <taxon>Diversispora</taxon>
    </lineage>
</organism>
<feature type="compositionally biased region" description="Low complexity" evidence="1">
    <location>
        <begin position="36"/>
        <end position="52"/>
    </location>
</feature>
<feature type="compositionally biased region" description="Polar residues" evidence="1">
    <location>
        <begin position="12"/>
        <end position="35"/>
    </location>
</feature>
<dbReference type="AlphaFoldDB" id="A0A9N8WIX9"/>
<protein>
    <submittedName>
        <fullName evidence="2">4489_t:CDS:1</fullName>
    </submittedName>
</protein>
<evidence type="ECO:0000313" key="3">
    <source>
        <dbReference type="Proteomes" id="UP000789706"/>
    </source>
</evidence>
<dbReference type="OrthoDB" id="2443480at2759"/>
<accession>A0A9N8WIX9</accession>
<proteinExistence type="predicted"/>
<keyword evidence="3" id="KW-1185">Reference proteome</keyword>
<evidence type="ECO:0000256" key="1">
    <source>
        <dbReference type="SAM" id="MobiDB-lite"/>
    </source>
</evidence>
<reference evidence="2" key="1">
    <citation type="submission" date="2021-06" db="EMBL/GenBank/DDBJ databases">
        <authorList>
            <person name="Kallberg Y."/>
            <person name="Tangrot J."/>
            <person name="Rosling A."/>
        </authorList>
    </citation>
    <scope>NUCLEOTIDE SEQUENCE</scope>
    <source>
        <strain evidence="2">AZ414A</strain>
    </source>
</reference>
<feature type="region of interest" description="Disordered" evidence="1">
    <location>
        <begin position="12"/>
        <end position="52"/>
    </location>
</feature>
<dbReference type="Proteomes" id="UP000789706">
    <property type="component" value="Unassembled WGS sequence"/>
</dbReference>
<sequence>MFIRSINSLTISQFNDNSDGGLSTPGSCKSSTDNELLTPTSPTSSNSSIYLPPTDNYSSMEYTSFPNLEKFSDEGWTEVRIEKFDPHEIQMESYDEMLVGGVRFQYS</sequence>